<dbReference type="GO" id="GO:0005524">
    <property type="term" value="F:ATP binding"/>
    <property type="evidence" value="ECO:0007669"/>
    <property type="project" value="UniProtKB-KW"/>
</dbReference>
<keyword evidence="8" id="KW-0046">Antibiotic resistance</keyword>
<dbReference type="GO" id="GO:0005886">
    <property type="term" value="C:plasma membrane"/>
    <property type="evidence" value="ECO:0007669"/>
    <property type="project" value="UniProtKB-SubCell"/>
</dbReference>
<proteinExistence type="inferred from homology"/>
<dbReference type="InterPro" id="IPR003593">
    <property type="entry name" value="AAA+_ATPase"/>
</dbReference>
<keyword evidence="5 11" id="KW-0067">ATP-binding</keyword>
<reference evidence="11 12" key="1">
    <citation type="submission" date="2019-06" db="EMBL/GenBank/DDBJ databases">
        <title>Sequencing the genomes of 1000 actinobacteria strains.</title>
        <authorList>
            <person name="Klenk H.-P."/>
        </authorList>
    </citation>
    <scope>NUCLEOTIDE SEQUENCE [LARGE SCALE GENOMIC DNA]</scope>
    <source>
        <strain evidence="11 12">DSM 46837</strain>
    </source>
</reference>
<keyword evidence="12" id="KW-1185">Reference proteome</keyword>
<dbReference type="GO" id="GO:1900753">
    <property type="term" value="P:doxorubicin transport"/>
    <property type="evidence" value="ECO:0007669"/>
    <property type="project" value="InterPro"/>
</dbReference>
<dbReference type="SMART" id="SM00382">
    <property type="entry name" value="AAA"/>
    <property type="match status" value="1"/>
</dbReference>
<evidence type="ECO:0000313" key="11">
    <source>
        <dbReference type="EMBL" id="TQN37531.1"/>
    </source>
</evidence>
<dbReference type="InterPro" id="IPR003439">
    <property type="entry name" value="ABC_transporter-like_ATP-bd"/>
</dbReference>
<accession>A0A543P0C8</accession>
<dbReference type="PROSITE" id="PS50893">
    <property type="entry name" value="ABC_TRANSPORTER_2"/>
    <property type="match status" value="1"/>
</dbReference>
<organism evidence="11 12">
    <name type="scientific">Blastococcus colisei</name>
    <dbReference type="NCBI Taxonomy" id="1564162"/>
    <lineage>
        <taxon>Bacteria</taxon>
        <taxon>Bacillati</taxon>
        <taxon>Actinomycetota</taxon>
        <taxon>Actinomycetes</taxon>
        <taxon>Geodermatophilales</taxon>
        <taxon>Geodermatophilaceae</taxon>
        <taxon>Blastococcus</taxon>
    </lineage>
</organism>
<evidence type="ECO:0000256" key="8">
    <source>
        <dbReference type="ARBA" id="ARBA00023251"/>
    </source>
</evidence>
<evidence type="ECO:0000256" key="6">
    <source>
        <dbReference type="ARBA" id="ARBA00022967"/>
    </source>
</evidence>
<evidence type="ECO:0000256" key="2">
    <source>
        <dbReference type="ARBA" id="ARBA00022448"/>
    </source>
</evidence>
<evidence type="ECO:0000256" key="7">
    <source>
        <dbReference type="ARBA" id="ARBA00023136"/>
    </source>
</evidence>
<dbReference type="NCBIfam" id="TIGR01188">
    <property type="entry name" value="drrA"/>
    <property type="match status" value="1"/>
</dbReference>
<comment type="similarity">
    <text evidence="9">Belongs to the ABC transporter superfamily. Drug exporter-1 (DrugE1) (TC 3.A.1.105) family.</text>
</comment>
<dbReference type="Gene3D" id="3.40.50.300">
    <property type="entry name" value="P-loop containing nucleotide triphosphate hydrolases"/>
    <property type="match status" value="1"/>
</dbReference>
<keyword evidence="7" id="KW-0472">Membrane</keyword>
<dbReference type="InterPro" id="IPR050763">
    <property type="entry name" value="ABC_transporter_ATP-binding"/>
</dbReference>
<evidence type="ECO:0000256" key="3">
    <source>
        <dbReference type="ARBA" id="ARBA00022475"/>
    </source>
</evidence>
<feature type="domain" description="ABC transporter" evidence="10">
    <location>
        <begin position="5"/>
        <end position="235"/>
    </location>
</feature>
<comment type="subcellular location">
    <subcellularLocation>
        <location evidence="1">Cell membrane</location>
        <topology evidence="1">Peripheral membrane protein</topology>
        <orientation evidence="1">Cytoplasmic side</orientation>
    </subcellularLocation>
</comment>
<dbReference type="FunFam" id="3.40.50.300:FF:000589">
    <property type="entry name" value="ABC transporter, ATP-binding subunit"/>
    <property type="match status" value="1"/>
</dbReference>
<dbReference type="EMBL" id="VFQE01000002">
    <property type="protein sequence ID" value="TQN37531.1"/>
    <property type="molecule type" value="Genomic_DNA"/>
</dbReference>
<evidence type="ECO:0000256" key="4">
    <source>
        <dbReference type="ARBA" id="ARBA00022741"/>
    </source>
</evidence>
<dbReference type="InterPro" id="IPR027417">
    <property type="entry name" value="P-loop_NTPase"/>
</dbReference>
<dbReference type="OrthoDB" id="9804819at2"/>
<keyword evidence="6" id="KW-1278">Translocase</keyword>
<evidence type="ECO:0000313" key="12">
    <source>
        <dbReference type="Proteomes" id="UP000319865"/>
    </source>
</evidence>
<dbReference type="GO" id="GO:0016887">
    <property type="term" value="F:ATP hydrolysis activity"/>
    <property type="evidence" value="ECO:0007669"/>
    <property type="project" value="InterPro"/>
</dbReference>
<dbReference type="InterPro" id="IPR017871">
    <property type="entry name" value="ABC_transporter-like_CS"/>
</dbReference>
<sequence length="333" mass="35590">MTDAIVVDGLVKRFGATTALDGVDLTVAEGSVLGLLGPNGAGKTTVVRILTTLLLADAGRAEVVGLDVVRDADAVRASIGLTGQYAAVDEYLTGFENLEMVGRLYHLPKAEARSRAGELLERFDLSGAADRPAKTYSGGMRRRLDIAASLINRPRVLFLDEPTTGLDPRSRLAMWEFIAELADGGTTILLTTQYLEEADRLADRMVVIDRGRVIARGTGDDLKAQVGGQRLEFTLARAVDLAEATERLRPLAVDEPRADEQSRRLSLPVRGGTEVLAEALRRLEGSGVEVLDVGLRRPDLDDVFLTLTGHAAEDIATGDEIPSEPVPAAGGAR</sequence>
<keyword evidence="4" id="KW-0547">Nucleotide-binding</keyword>
<dbReference type="Proteomes" id="UP000319865">
    <property type="component" value="Unassembled WGS sequence"/>
</dbReference>
<keyword evidence="2" id="KW-0813">Transport</keyword>
<dbReference type="GO" id="GO:0043215">
    <property type="term" value="P:daunorubicin transport"/>
    <property type="evidence" value="ECO:0007669"/>
    <property type="project" value="InterPro"/>
</dbReference>
<dbReference type="PANTHER" id="PTHR42711">
    <property type="entry name" value="ABC TRANSPORTER ATP-BINDING PROTEIN"/>
    <property type="match status" value="1"/>
</dbReference>
<keyword evidence="3" id="KW-1003">Cell membrane</keyword>
<dbReference type="PROSITE" id="PS00211">
    <property type="entry name" value="ABC_TRANSPORTER_1"/>
    <property type="match status" value="1"/>
</dbReference>
<comment type="caution">
    <text evidence="11">The sequence shown here is derived from an EMBL/GenBank/DDBJ whole genome shotgun (WGS) entry which is preliminary data.</text>
</comment>
<dbReference type="InterPro" id="IPR005894">
    <property type="entry name" value="DrrA"/>
</dbReference>
<gene>
    <name evidence="11" type="ORF">FHU33_4184</name>
</gene>
<dbReference type="RefSeq" id="WP_142027488.1">
    <property type="nucleotide sequence ID" value="NZ_VFQE01000002.1"/>
</dbReference>
<evidence type="ECO:0000256" key="5">
    <source>
        <dbReference type="ARBA" id="ARBA00022840"/>
    </source>
</evidence>
<dbReference type="Pfam" id="PF00005">
    <property type="entry name" value="ABC_tran"/>
    <property type="match status" value="1"/>
</dbReference>
<protein>
    <submittedName>
        <fullName evidence="11">ABC-2 type transport system ATP-binding protein</fullName>
    </submittedName>
</protein>
<dbReference type="PANTHER" id="PTHR42711:SF19">
    <property type="entry name" value="DOXORUBICIN RESISTANCE ATP-BINDING PROTEIN DRRA"/>
    <property type="match status" value="1"/>
</dbReference>
<dbReference type="GO" id="GO:0046677">
    <property type="term" value="P:response to antibiotic"/>
    <property type="evidence" value="ECO:0007669"/>
    <property type="project" value="UniProtKB-KW"/>
</dbReference>
<name>A0A543P0C8_9ACTN</name>
<evidence type="ECO:0000256" key="1">
    <source>
        <dbReference type="ARBA" id="ARBA00004413"/>
    </source>
</evidence>
<evidence type="ECO:0000259" key="10">
    <source>
        <dbReference type="PROSITE" id="PS50893"/>
    </source>
</evidence>
<evidence type="ECO:0000256" key="9">
    <source>
        <dbReference type="ARBA" id="ARBA00049985"/>
    </source>
</evidence>
<dbReference type="AlphaFoldDB" id="A0A543P0C8"/>
<dbReference type="SUPFAM" id="SSF52540">
    <property type="entry name" value="P-loop containing nucleoside triphosphate hydrolases"/>
    <property type="match status" value="1"/>
</dbReference>